<feature type="domain" description="Arf-GAP" evidence="7">
    <location>
        <begin position="1"/>
        <end position="123"/>
    </location>
</feature>
<evidence type="ECO:0000256" key="6">
    <source>
        <dbReference type="SAM" id="MobiDB-lite"/>
    </source>
</evidence>
<dbReference type="PROSITE" id="PS50115">
    <property type="entry name" value="ARFGAP"/>
    <property type="match status" value="1"/>
</dbReference>
<dbReference type="FunFam" id="1.10.220.150:FF:000005">
    <property type="entry name" value="Arf-GAP domain and FG repeat-containing protein 1"/>
    <property type="match status" value="1"/>
</dbReference>
<dbReference type="SUPFAM" id="SSF57863">
    <property type="entry name" value="ArfGap/RecO-like zinc finger"/>
    <property type="match status" value="1"/>
</dbReference>
<accession>A0A7I8VA34</accession>
<dbReference type="InterPro" id="IPR037278">
    <property type="entry name" value="ARFGAP/RecO"/>
</dbReference>
<dbReference type="GO" id="GO:0016020">
    <property type="term" value="C:membrane"/>
    <property type="evidence" value="ECO:0007669"/>
    <property type="project" value="TreeGrafter"/>
</dbReference>
<dbReference type="Pfam" id="PF01412">
    <property type="entry name" value="ArfGap"/>
    <property type="match status" value="1"/>
</dbReference>
<dbReference type="Gene3D" id="1.10.220.150">
    <property type="entry name" value="Arf GTPase activating protein"/>
    <property type="match status" value="1"/>
</dbReference>
<dbReference type="InterPro" id="IPR052248">
    <property type="entry name" value="Arf-GAP_FG-repeat_protein"/>
</dbReference>
<organism evidence="8 9">
    <name type="scientific">Dimorphilus gyrociliatus</name>
    <dbReference type="NCBI Taxonomy" id="2664684"/>
    <lineage>
        <taxon>Eukaryota</taxon>
        <taxon>Metazoa</taxon>
        <taxon>Spiralia</taxon>
        <taxon>Lophotrochozoa</taxon>
        <taxon>Annelida</taxon>
        <taxon>Polychaeta</taxon>
        <taxon>Polychaeta incertae sedis</taxon>
        <taxon>Dinophilidae</taxon>
        <taxon>Dimorphilus</taxon>
    </lineage>
</organism>
<keyword evidence="9" id="KW-1185">Reference proteome</keyword>
<comment type="caution">
    <text evidence="8">The sequence shown here is derived from an EMBL/GenBank/DDBJ whole genome shotgun (WGS) entry which is preliminary data.</text>
</comment>
<evidence type="ECO:0000256" key="4">
    <source>
        <dbReference type="ARBA" id="ARBA00022833"/>
    </source>
</evidence>
<dbReference type="EMBL" id="CAJFCJ010000003">
    <property type="protein sequence ID" value="CAD5113101.1"/>
    <property type="molecule type" value="Genomic_DNA"/>
</dbReference>
<dbReference type="InterPro" id="IPR038508">
    <property type="entry name" value="ArfGAP_dom_sf"/>
</dbReference>
<dbReference type="PANTHER" id="PTHR46134:SF3">
    <property type="entry name" value="ARFGAP WITH FG REPEATS 1"/>
    <property type="match status" value="1"/>
</dbReference>
<dbReference type="GO" id="GO:0005737">
    <property type="term" value="C:cytoplasm"/>
    <property type="evidence" value="ECO:0007669"/>
    <property type="project" value="TreeGrafter"/>
</dbReference>
<evidence type="ECO:0000259" key="7">
    <source>
        <dbReference type="PROSITE" id="PS50115"/>
    </source>
</evidence>
<keyword evidence="3 5" id="KW-0863">Zinc-finger</keyword>
<keyword evidence="1" id="KW-0479">Metal-binding</keyword>
<evidence type="ECO:0000313" key="8">
    <source>
        <dbReference type="EMBL" id="CAD5113101.1"/>
    </source>
</evidence>
<evidence type="ECO:0000256" key="1">
    <source>
        <dbReference type="ARBA" id="ARBA00022723"/>
    </source>
</evidence>
<dbReference type="OrthoDB" id="6036at2759"/>
<dbReference type="InterPro" id="IPR001164">
    <property type="entry name" value="ArfGAP_dom"/>
</dbReference>
<keyword evidence="4" id="KW-0862">Zinc</keyword>
<proteinExistence type="predicted"/>
<dbReference type="AlphaFoldDB" id="A0A7I8VA34"/>
<evidence type="ECO:0000313" key="9">
    <source>
        <dbReference type="Proteomes" id="UP000549394"/>
    </source>
</evidence>
<dbReference type="PRINTS" id="PR00405">
    <property type="entry name" value="REVINTRACTNG"/>
</dbReference>
<dbReference type="Proteomes" id="UP000549394">
    <property type="component" value="Unassembled WGS sequence"/>
</dbReference>
<feature type="compositionally biased region" description="Polar residues" evidence="6">
    <location>
        <begin position="306"/>
        <end position="320"/>
    </location>
</feature>
<keyword evidence="2" id="KW-0677">Repeat</keyword>
<evidence type="ECO:0000256" key="3">
    <source>
        <dbReference type="ARBA" id="ARBA00022771"/>
    </source>
</evidence>
<dbReference type="PANTHER" id="PTHR46134">
    <property type="entry name" value="DRONGO, ISOFORM F"/>
    <property type="match status" value="1"/>
</dbReference>
<dbReference type="SMART" id="SM00105">
    <property type="entry name" value="ArfGap"/>
    <property type="match status" value="1"/>
</dbReference>
<name>A0A7I8VA34_9ANNE</name>
<evidence type="ECO:0000256" key="2">
    <source>
        <dbReference type="ARBA" id="ARBA00022737"/>
    </source>
</evidence>
<sequence>MLREMAALSHNKHCFDCNQRGPTYVNMTIGAFICTACSGTVRGLNPPHRVKSISMASFTTEEMEFLKSRGNDFCRKVYLGLYDAHKSMEPNTKDEQKLRDFMTHKYEKKRWYVAPTEAFHEEARRMNSIEKSGELKPRNVLGGIQSSISQSRVLPSISAPPPASISINSHHIKKPSNLITDLQDPFQESQLETSSSKPVMQQEQESVTPSNGSSLFEANFANFDAFNDKSTTQTSNLANIQPFSESKNIHNVLNLTKPNMTSSDKYAALAALDSEFSSTSSVTWDGNGGTNFSGTNSSTFGNFSTIPSQNSGPFPVSNSAPGGFGANNGSTFPPQTNNQTVSTFNTTNATNPFNSSQIPSVPSIPSANPFMSNIQSQQNFNVNFQWNTPYQAQQPQQFGNSANPFMQNFNNSSNPRPTNSTNPFM</sequence>
<dbReference type="CDD" id="cd08838">
    <property type="entry name" value="ArfGap_AGFG"/>
    <property type="match status" value="1"/>
</dbReference>
<dbReference type="GO" id="GO:0008270">
    <property type="term" value="F:zinc ion binding"/>
    <property type="evidence" value="ECO:0007669"/>
    <property type="project" value="UniProtKB-KW"/>
</dbReference>
<protein>
    <submittedName>
        <fullName evidence="8">DgyrCDS2292</fullName>
    </submittedName>
</protein>
<evidence type="ECO:0000256" key="5">
    <source>
        <dbReference type="PROSITE-ProRule" id="PRU00288"/>
    </source>
</evidence>
<reference evidence="8 9" key="1">
    <citation type="submission" date="2020-08" db="EMBL/GenBank/DDBJ databases">
        <authorList>
            <person name="Hejnol A."/>
        </authorList>
    </citation>
    <scope>NUCLEOTIDE SEQUENCE [LARGE SCALE GENOMIC DNA]</scope>
</reference>
<dbReference type="GO" id="GO:0005096">
    <property type="term" value="F:GTPase activator activity"/>
    <property type="evidence" value="ECO:0007669"/>
    <property type="project" value="InterPro"/>
</dbReference>
<feature type="region of interest" description="Disordered" evidence="6">
    <location>
        <begin position="188"/>
        <end position="212"/>
    </location>
</feature>
<feature type="region of interest" description="Disordered" evidence="6">
    <location>
        <begin position="303"/>
        <end position="335"/>
    </location>
</feature>
<gene>
    <name evidence="8" type="ORF">DGYR_LOCUS2143</name>
</gene>